<dbReference type="Pfam" id="PF07705">
    <property type="entry name" value="CARDB"/>
    <property type="match status" value="2"/>
</dbReference>
<dbReference type="Gene3D" id="2.60.40.10">
    <property type="entry name" value="Immunoglobulins"/>
    <property type="match status" value="2"/>
</dbReference>
<comment type="caution">
    <text evidence="2">The sequence shown here is derived from an EMBL/GenBank/DDBJ whole genome shotgun (WGS) entry which is preliminary data.</text>
</comment>
<feature type="non-terminal residue" evidence="2">
    <location>
        <position position="226"/>
    </location>
</feature>
<protein>
    <recommendedName>
        <fullName evidence="1">CARDB domain-containing protein</fullName>
    </recommendedName>
</protein>
<dbReference type="EMBL" id="BARV01036652">
    <property type="protein sequence ID" value="GAI56055.1"/>
    <property type="molecule type" value="Genomic_DNA"/>
</dbReference>
<accession>X1QYW5</accession>
<dbReference type="InterPro" id="IPR013783">
    <property type="entry name" value="Ig-like_fold"/>
</dbReference>
<sequence length="226" mass="25436">DLEISDEDFSFYPPYPAPDQDIILSARILNAGQITLTDVELGFYDGHPDSGGILIDSIFIIPSIPSLGYASVELTTILSQGDHNVYAIADPQDKIEEIDETNNSAHRFIQVYNWMDLAVYSWGVSVSNETPYDGDTIQICAAIFNIKENIATNVRVRLYDGDPDSGGIQINDDFIIDTIMPGQFKSIFTDWHLWYIGGKHHYIFVIVDPDSEIIEIDETNNRANRR</sequence>
<feature type="domain" description="CARDB" evidence="1">
    <location>
        <begin position="1"/>
        <end position="105"/>
    </location>
</feature>
<feature type="domain" description="CARDB" evidence="1">
    <location>
        <begin position="116"/>
        <end position="224"/>
    </location>
</feature>
<name>X1QYW5_9ZZZZ</name>
<reference evidence="2" key="1">
    <citation type="journal article" date="2014" name="Front. Microbiol.">
        <title>High frequency of phylogenetically diverse reductive dehalogenase-homologous genes in deep subseafloor sedimentary metagenomes.</title>
        <authorList>
            <person name="Kawai M."/>
            <person name="Futagami T."/>
            <person name="Toyoda A."/>
            <person name="Takaki Y."/>
            <person name="Nishi S."/>
            <person name="Hori S."/>
            <person name="Arai W."/>
            <person name="Tsubouchi T."/>
            <person name="Morono Y."/>
            <person name="Uchiyama I."/>
            <person name="Ito T."/>
            <person name="Fujiyama A."/>
            <person name="Inagaki F."/>
            <person name="Takami H."/>
        </authorList>
    </citation>
    <scope>NUCLEOTIDE SEQUENCE</scope>
    <source>
        <strain evidence="2">Expedition CK06-06</strain>
    </source>
</reference>
<proteinExistence type="predicted"/>
<evidence type="ECO:0000259" key="1">
    <source>
        <dbReference type="Pfam" id="PF07705"/>
    </source>
</evidence>
<gene>
    <name evidence="2" type="ORF">S06H3_56898</name>
</gene>
<dbReference type="InterPro" id="IPR011635">
    <property type="entry name" value="CARDB"/>
</dbReference>
<dbReference type="AlphaFoldDB" id="X1QYW5"/>
<organism evidence="2">
    <name type="scientific">marine sediment metagenome</name>
    <dbReference type="NCBI Taxonomy" id="412755"/>
    <lineage>
        <taxon>unclassified sequences</taxon>
        <taxon>metagenomes</taxon>
        <taxon>ecological metagenomes</taxon>
    </lineage>
</organism>
<evidence type="ECO:0000313" key="2">
    <source>
        <dbReference type="EMBL" id="GAI56055.1"/>
    </source>
</evidence>
<feature type="non-terminal residue" evidence="2">
    <location>
        <position position="1"/>
    </location>
</feature>